<keyword evidence="3" id="KW-0444">Lipid biosynthesis</keyword>
<dbReference type="UniPathway" id="UPA00094"/>
<comment type="similarity">
    <text evidence="2">Belongs to the thiolase-like superfamily. FabH family.</text>
</comment>
<evidence type="ECO:0000256" key="7">
    <source>
        <dbReference type="ARBA" id="ARBA00023160"/>
    </source>
</evidence>
<evidence type="ECO:0000256" key="1">
    <source>
        <dbReference type="ARBA" id="ARBA00005194"/>
    </source>
</evidence>
<dbReference type="SUPFAM" id="SSF53901">
    <property type="entry name" value="Thiolase-like"/>
    <property type="match status" value="1"/>
</dbReference>
<evidence type="ECO:0000256" key="2">
    <source>
        <dbReference type="ARBA" id="ARBA00008642"/>
    </source>
</evidence>
<evidence type="ECO:0000256" key="3">
    <source>
        <dbReference type="ARBA" id="ARBA00022516"/>
    </source>
</evidence>
<dbReference type="PANTHER" id="PTHR43091">
    <property type="entry name" value="3-OXOACYL-[ACYL-CARRIER-PROTEIN] SYNTHASE"/>
    <property type="match status" value="1"/>
</dbReference>
<dbReference type="InterPro" id="IPR013747">
    <property type="entry name" value="ACP_syn_III_C"/>
</dbReference>
<gene>
    <name evidence="9" type="primary">KAS3A_0</name>
    <name evidence="9" type="ORF">CK203_009045</name>
</gene>
<evidence type="ECO:0000259" key="8">
    <source>
        <dbReference type="Pfam" id="PF08541"/>
    </source>
</evidence>
<dbReference type="Gene3D" id="3.40.47.10">
    <property type="match status" value="1"/>
</dbReference>
<reference evidence="9 10" key="1">
    <citation type="journal article" date="2018" name="PLoS Genet.">
        <title>Population sequencing reveals clonal diversity and ancestral inbreeding in the grapevine cultivar Chardonnay.</title>
        <authorList>
            <person name="Roach M.J."/>
            <person name="Johnson D.L."/>
            <person name="Bohlmann J."/>
            <person name="van Vuuren H.J."/>
            <person name="Jones S.J."/>
            <person name="Pretorius I.S."/>
            <person name="Schmidt S.A."/>
            <person name="Borneman A.R."/>
        </authorList>
    </citation>
    <scope>NUCLEOTIDE SEQUENCE [LARGE SCALE GENOMIC DNA]</scope>
    <source>
        <strain evidence="10">cv. Chardonnay</strain>
        <tissue evidence="9">Leaf</tissue>
    </source>
</reference>
<keyword evidence="6" id="KW-0443">Lipid metabolism</keyword>
<dbReference type="GO" id="GO:0016746">
    <property type="term" value="F:acyltransferase activity"/>
    <property type="evidence" value="ECO:0007669"/>
    <property type="project" value="InterPro"/>
</dbReference>
<keyword evidence="4" id="KW-0808">Transferase</keyword>
<evidence type="ECO:0000313" key="10">
    <source>
        <dbReference type="Proteomes" id="UP000288805"/>
    </source>
</evidence>
<evidence type="ECO:0000256" key="6">
    <source>
        <dbReference type="ARBA" id="ARBA00023098"/>
    </source>
</evidence>
<dbReference type="EMBL" id="QGNW01000018">
    <property type="protein sequence ID" value="RVX15377.1"/>
    <property type="molecule type" value="Genomic_DNA"/>
</dbReference>
<dbReference type="Pfam" id="PF08541">
    <property type="entry name" value="ACP_syn_III_C"/>
    <property type="match status" value="1"/>
</dbReference>
<sequence>MTWLFLKCNPYLFLFQNKRFIAIENEFLLLCTYITIILQACDSEQDGLFAFDLHSDGDGQRHLNASMKNNETDSTLGSNGSVLDVPQARSSYSCIQMNGKEVFRFAVRCVPQSIESALEKAGLSGSNIDWLLLHQANQRIIDAVATRLEVPPERVISNLAQYGNTSAASIPLALDEAVRSGKVQSGHTIATAGFGAGLTWGSAIVRWG</sequence>
<dbReference type="PANTHER" id="PTHR43091:SF1">
    <property type="entry name" value="BETA-KETOACYL-[ACYL-CARRIER-PROTEIN] SYNTHASE III, CHLOROPLASTIC"/>
    <property type="match status" value="1"/>
</dbReference>
<protein>
    <submittedName>
        <fullName evidence="9">3-oxoacyl-[acyl-carrier-protein] synthase 3 A, chloroplastic</fullName>
    </submittedName>
</protein>
<proteinExistence type="inferred from homology"/>
<dbReference type="GO" id="GO:0006633">
    <property type="term" value="P:fatty acid biosynthetic process"/>
    <property type="evidence" value="ECO:0007669"/>
    <property type="project" value="UniProtKB-UniPathway"/>
</dbReference>
<keyword evidence="5" id="KW-0276">Fatty acid metabolism</keyword>
<organism evidence="9 10">
    <name type="scientific">Vitis vinifera</name>
    <name type="common">Grape</name>
    <dbReference type="NCBI Taxonomy" id="29760"/>
    <lineage>
        <taxon>Eukaryota</taxon>
        <taxon>Viridiplantae</taxon>
        <taxon>Streptophyta</taxon>
        <taxon>Embryophyta</taxon>
        <taxon>Tracheophyta</taxon>
        <taxon>Spermatophyta</taxon>
        <taxon>Magnoliopsida</taxon>
        <taxon>eudicotyledons</taxon>
        <taxon>Gunneridae</taxon>
        <taxon>Pentapetalae</taxon>
        <taxon>rosids</taxon>
        <taxon>Vitales</taxon>
        <taxon>Vitaceae</taxon>
        <taxon>Viteae</taxon>
        <taxon>Vitis</taxon>
    </lineage>
</organism>
<evidence type="ECO:0000313" key="9">
    <source>
        <dbReference type="EMBL" id="RVX15377.1"/>
    </source>
</evidence>
<accession>A0A438K2E9</accession>
<evidence type="ECO:0000256" key="4">
    <source>
        <dbReference type="ARBA" id="ARBA00022679"/>
    </source>
</evidence>
<dbReference type="InterPro" id="IPR016039">
    <property type="entry name" value="Thiolase-like"/>
</dbReference>
<evidence type="ECO:0000256" key="5">
    <source>
        <dbReference type="ARBA" id="ARBA00022832"/>
    </source>
</evidence>
<dbReference type="Proteomes" id="UP000288805">
    <property type="component" value="Unassembled WGS sequence"/>
</dbReference>
<keyword evidence="7" id="KW-0275">Fatty acid biosynthesis</keyword>
<feature type="domain" description="Beta-ketoacyl-[acyl-carrier-protein] synthase III C-terminal" evidence="8">
    <location>
        <begin position="118"/>
        <end position="207"/>
    </location>
</feature>
<name>A0A438K2E9_VITVI</name>
<dbReference type="AlphaFoldDB" id="A0A438K2E9"/>
<comment type="pathway">
    <text evidence="1">Lipid metabolism; fatty acid biosynthesis.</text>
</comment>
<comment type="caution">
    <text evidence="9">The sequence shown here is derived from an EMBL/GenBank/DDBJ whole genome shotgun (WGS) entry which is preliminary data.</text>
</comment>